<dbReference type="AlphaFoldDB" id="A0AAD6UTE2"/>
<feature type="compositionally biased region" description="Basic and acidic residues" evidence="1">
    <location>
        <begin position="57"/>
        <end position="68"/>
    </location>
</feature>
<protein>
    <submittedName>
        <fullName evidence="2">Uncharacterized protein</fullName>
    </submittedName>
</protein>
<feature type="compositionally biased region" description="Low complexity" evidence="1">
    <location>
        <begin position="25"/>
        <end position="38"/>
    </location>
</feature>
<dbReference type="Proteomes" id="UP001219525">
    <property type="component" value="Unassembled WGS sequence"/>
</dbReference>
<organism evidence="2 3">
    <name type="scientific">Mycena pura</name>
    <dbReference type="NCBI Taxonomy" id="153505"/>
    <lineage>
        <taxon>Eukaryota</taxon>
        <taxon>Fungi</taxon>
        <taxon>Dikarya</taxon>
        <taxon>Basidiomycota</taxon>
        <taxon>Agaricomycotina</taxon>
        <taxon>Agaricomycetes</taxon>
        <taxon>Agaricomycetidae</taxon>
        <taxon>Agaricales</taxon>
        <taxon>Marasmiineae</taxon>
        <taxon>Mycenaceae</taxon>
        <taxon>Mycena</taxon>
    </lineage>
</organism>
<comment type="caution">
    <text evidence="2">The sequence shown here is derived from an EMBL/GenBank/DDBJ whole genome shotgun (WGS) entry which is preliminary data.</text>
</comment>
<feature type="compositionally biased region" description="Polar residues" evidence="1">
    <location>
        <begin position="108"/>
        <end position="128"/>
    </location>
</feature>
<reference evidence="2" key="1">
    <citation type="submission" date="2023-03" db="EMBL/GenBank/DDBJ databases">
        <title>Massive genome expansion in bonnet fungi (Mycena s.s.) driven by repeated elements and novel gene families across ecological guilds.</title>
        <authorList>
            <consortium name="Lawrence Berkeley National Laboratory"/>
            <person name="Harder C.B."/>
            <person name="Miyauchi S."/>
            <person name="Viragh M."/>
            <person name="Kuo A."/>
            <person name="Thoen E."/>
            <person name="Andreopoulos B."/>
            <person name="Lu D."/>
            <person name="Skrede I."/>
            <person name="Drula E."/>
            <person name="Henrissat B."/>
            <person name="Morin E."/>
            <person name="Kohler A."/>
            <person name="Barry K."/>
            <person name="LaButti K."/>
            <person name="Morin E."/>
            <person name="Salamov A."/>
            <person name="Lipzen A."/>
            <person name="Mereny Z."/>
            <person name="Hegedus B."/>
            <person name="Baldrian P."/>
            <person name="Stursova M."/>
            <person name="Weitz H."/>
            <person name="Taylor A."/>
            <person name="Grigoriev I.V."/>
            <person name="Nagy L.G."/>
            <person name="Martin F."/>
            <person name="Kauserud H."/>
        </authorList>
    </citation>
    <scope>NUCLEOTIDE SEQUENCE</scope>
    <source>
        <strain evidence="2">9144</strain>
    </source>
</reference>
<gene>
    <name evidence="2" type="ORF">GGX14DRAFT_405675</name>
</gene>
<feature type="region of interest" description="Disordered" evidence="1">
    <location>
        <begin position="86"/>
        <end position="128"/>
    </location>
</feature>
<evidence type="ECO:0000313" key="3">
    <source>
        <dbReference type="Proteomes" id="UP001219525"/>
    </source>
</evidence>
<evidence type="ECO:0000313" key="2">
    <source>
        <dbReference type="EMBL" id="KAJ7193237.1"/>
    </source>
</evidence>
<feature type="compositionally biased region" description="Basic and acidic residues" evidence="1">
    <location>
        <begin position="86"/>
        <end position="103"/>
    </location>
</feature>
<keyword evidence="3" id="KW-1185">Reference proteome</keyword>
<evidence type="ECO:0000256" key="1">
    <source>
        <dbReference type="SAM" id="MobiDB-lite"/>
    </source>
</evidence>
<name>A0AAD6UTE2_9AGAR</name>
<accession>A0AAD6UTE2</accession>
<proteinExistence type="predicted"/>
<sequence length="579" mass="63531">MPSRLAEILAPTHIMRTVYTTAAHSCSDSDSSSDSPPYSDDEAPLNRNFVNYSDSDSGSHAEVHSDLASHDDSELYVASHDDSKSDLACHDDSESDLAYHDDSDIGSGANSDVNSESRAMSRQPNLHPNNSDGTCPYLKLCDTITFCTLSGIFPPTEVPRCDYMAACGIVDISQPVRSFCGPLAPTSFKPDAPISCTDLQLATALSGAHILSEPDILARHNACRQKGFFAIDKAHLLEISIPPYATLGASFSHDLELLYNVLTHVETRPRFGARSNGFRLKSESYNAFIQMLTTRKRHGLDGFRLHGRRSPTIPSWGDGACGLDEFYTLSDFEILAVCFRVEVEHFLFQLHQFYDFKRRRPFIKPRETRHPSSSSSLNPVSTRRWNTNSHMDICGTSSVITEFETPSQHSSSVVADKPIARGLRQVSALLNWLGSPSDGIRAKTETYDIELTKTSHSDVVAPTTITQALPKSAHITRIFESDILVRKVETQTNVDVQTCTATLQLSEGSVAVAATAAHDPGPRTMAGTLESLQGLIGQLSTAIIFVPCLTQWSACFGLMTEVSLRYKQFARFRLAQGIG</sequence>
<feature type="region of interest" description="Disordered" evidence="1">
    <location>
        <begin position="24"/>
        <end position="68"/>
    </location>
</feature>
<dbReference type="EMBL" id="JARJCW010000110">
    <property type="protein sequence ID" value="KAJ7193237.1"/>
    <property type="molecule type" value="Genomic_DNA"/>
</dbReference>